<keyword evidence="3" id="KW-1185">Reference proteome</keyword>
<evidence type="ECO:0000313" key="3">
    <source>
        <dbReference type="Proteomes" id="UP001209540"/>
    </source>
</evidence>
<dbReference type="EMBL" id="JAIXMP010000016">
    <property type="protein sequence ID" value="KAI9260491.1"/>
    <property type="molecule type" value="Genomic_DNA"/>
</dbReference>
<evidence type="ECO:0000256" key="1">
    <source>
        <dbReference type="SAM" id="Phobius"/>
    </source>
</evidence>
<protein>
    <submittedName>
        <fullName evidence="2">Uncharacterized protein</fullName>
    </submittedName>
</protein>
<sequence length="174" mass="20722">MVANSNYTDFFLFPSSSIPPNYFCFRLIFPLCSTSETIDFFFVFCPPKTRVWKTVSQRCNSDWSISDINTFICTLQQPQRTQHKPNPILHISIAIYCMWRHHWRLTYDQKPFFPGIITTNIQQLTSPGYIVSLYNYHNFTRSICIRFSIRLLLFFSLFSLFPRHISFLLCIKFL</sequence>
<keyword evidence="1" id="KW-1133">Transmembrane helix</keyword>
<comment type="caution">
    <text evidence="2">The sequence shown here is derived from an EMBL/GenBank/DDBJ whole genome shotgun (WGS) entry which is preliminary data.</text>
</comment>
<evidence type="ECO:0000313" key="2">
    <source>
        <dbReference type="EMBL" id="KAI9260491.1"/>
    </source>
</evidence>
<name>A0AAD5K7V0_9FUNG</name>
<feature type="transmembrane region" description="Helical" evidence="1">
    <location>
        <begin position="151"/>
        <end position="171"/>
    </location>
</feature>
<keyword evidence="1" id="KW-0472">Membrane</keyword>
<dbReference type="AlphaFoldDB" id="A0AAD5K7V0"/>
<gene>
    <name evidence="2" type="ORF">BDA99DRAFT_512274</name>
</gene>
<proteinExistence type="predicted"/>
<keyword evidence="1" id="KW-0812">Transmembrane</keyword>
<accession>A0AAD5K7V0</accession>
<organism evidence="2 3">
    <name type="scientific">Phascolomyces articulosus</name>
    <dbReference type="NCBI Taxonomy" id="60185"/>
    <lineage>
        <taxon>Eukaryota</taxon>
        <taxon>Fungi</taxon>
        <taxon>Fungi incertae sedis</taxon>
        <taxon>Mucoromycota</taxon>
        <taxon>Mucoromycotina</taxon>
        <taxon>Mucoromycetes</taxon>
        <taxon>Mucorales</taxon>
        <taxon>Lichtheimiaceae</taxon>
        <taxon>Phascolomyces</taxon>
    </lineage>
</organism>
<dbReference type="Proteomes" id="UP001209540">
    <property type="component" value="Unassembled WGS sequence"/>
</dbReference>
<reference evidence="2" key="2">
    <citation type="submission" date="2023-02" db="EMBL/GenBank/DDBJ databases">
        <authorList>
            <consortium name="DOE Joint Genome Institute"/>
            <person name="Mondo S.J."/>
            <person name="Chang Y."/>
            <person name="Wang Y."/>
            <person name="Ahrendt S."/>
            <person name="Andreopoulos W."/>
            <person name="Barry K."/>
            <person name="Beard J."/>
            <person name="Benny G.L."/>
            <person name="Blankenship S."/>
            <person name="Bonito G."/>
            <person name="Cuomo C."/>
            <person name="Desiro A."/>
            <person name="Gervers K.A."/>
            <person name="Hundley H."/>
            <person name="Kuo A."/>
            <person name="LaButti K."/>
            <person name="Lang B.F."/>
            <person name="Lipzen A."/>
            <person name="O'Donnell K."/>
            <person name="Pangilinan J."/>
            <person name="Reynolds N."/>
            <person name="Sandor L."/>
            <person name="Smith M.W."/>
            <person name="Tsang A."/>
            <person name="Grigoriev I.V."/>
            <person name="Stajich J.E."/>
            <person name="Spatafora J.W."/>
        </authorList>
    </citation>
    <scope>NUCLEOTIDE SEQUENCE</scope>
    <source>
        <strain evidence="2">RSA 2281</strain>
    </source>
</reference>
<reference evidence="2" key="1">
    <citation type="journal article" date="2022" name="IScience">
        <title>Evolution of zygomycete secretomes and the origins of terrestrial fungal ecologies.</title>
        <authorList>
            <person name="Chang Y."/>
            <person name="Wang Y."/>
            <person name="Mondo S."/>
            <person name="Ahrendt S."/>
            <person name="Andreopoulos W."/>
            <person name="Barry K."/>
            <person name="Beard J."/>
            <person name="Benny G.L."/>
            <person name="Blankenship S."/>
            <person name="Bonito G."/>
            <person name="Cuomo C."/>
            <person name="Desiro A."/>
            <person name="Gervers K.A."/>
            <person name="Hundley H."/>
            <person name="Kuo A."/>
            <person name="LaButti K."/>
            <person name="Lang B.F."/>
            <person name="Lipzen A."/>
            <person name="O'Donnell K."/>
            <person name="Pangilinan J."/>
            <person name="Reynolds N."/>
            <person name="Sandor L."/>
            <person name="Smith M.E."/>
            <person name="Tsang A."/>
            <person name="Grigoriev I.V."/>
            <person name="Stajich J.E."/>
            <person name="Spatafora J.W."/>
        </authorList>
    </citation>
    <scope>NUCLEOTIDE SEQUENCE</scope>
    <source>
        <strain evidence="2">RSA 2281</strain>
    </source>
</reference>